<feature type="chain" id="PRO_5021728358" evidence="2">
    <location>
        <begin position="20"/>
        <end position="344"/>
    </location>
</feature>
<dbReference type="SUPFAM" id="SSF53850">
    <property type="entry name" value="Periplasmic binding protein-like II"/>
    <property type="match status" value="1"/>
</dbReference>
<dbReference type="EMBL" id="SOKU01000342">
    <property type="protein sequence ID" value="TES84243.1"/>
    <property type="molecule type" value="Genomic_DNA"/>
</dbReference>
<gene>
    <name evidence="3" type="ORF">E3J95_07035</name>
</gene>
<name>A0A523QFP6_UNCAE</name>
<feature type="signal peptide" evidence="2">
    <location>
        <begin position="1"/>
        <end position="19"/>
    </location>
</feature>
<dbReference type="GO" id="GO:0030975">
    <property type="term" value="F:thiamine binding"/>
    <property type="evidence" value="ECO:0007669"/>
    <property type="project" value="TreeGrafter"/>
</dbReference>
<dbReference type="AlphaFoldDB" id="A0A523QFP6"/>
<evidence type="ECO:0000256" key="2">
    <source>
        <dbReference type="SAM" id="SignalP"/>
    </source>
</evidence>
<dbReference type="PANTHER" id="PTHR30006">
    <property type="entry name" value="THIAMINE-BINDING PERIPLASMIC PROTEIN-RELATED"/>
    <property type="match status" value="1"/>
</dbReference>
<dbReference type="CDD" id="cd13544">
    <property type="entry name" value="PBP2_Fbp_like_1"/>
    <property type="match status" value="1"/>
</dbReference>
<sequence length="344" mass="38067">MFRRLLVFSLTAALTFSLAATGLTAKETLHVYTAFDVDEAKIYIDAFKKSYPDIDVKWVRMSAGEVLARVRAEAKNPQASIWFAGPSTSHIAAAGHDLLDPYTESLAWQYLPADFKDPEGRWTGFYTGFIGFATNKEFLEKHGVEAPTSWNDLLKPVFKKEISKAYPYTSGTAYTTLISQLQAIGPKKLGWDQEDEEYIKKLGAQIHHYTKAGSACVTEAGLGEVAVGIAFSHDIVAKGIAKGYPVVMSFPKEGTGYEIGAVSLIKGGPEPQLARVFFDWLMSAEAQSLFKKWNRVPLNPQAELAEGLVTAAQVPVIEGFGGRITWYGERKDEIIDRWRQITGR</sequence>
<dbReference type="InterPro" id="IPR026045">
    <property type="entry name" value="Ferric-bd"/>
</dbReference>
<dbReference type="Proteomes" id="UP000320781">
    <property type="component" value="Unassembled WGS sequence"/>
</dbReference>
<proteinExistence type="predicted"/>
<accession>A0A523QFP6</accession>
<dbReference type="Pfam" id="PF13343">
    <property type="entry name" value="SBP_bac_6"/>
    <property type="match status" value="1"/>
</dbReference>
<evidence type="ECO:0000313" key="4">
    <source>
        <dbReference type="Proteomes" id="UP000320781"/>
    </source>
</evidence>
<organism evidence="3 4">
    <name type="scientific">Aerophobetes bacterium</name>
    <dbReference type="NCBI Taxonomy" id="2030807"/>
    <lineage>
        <taxon>Bacteria</taxon>
        <taxon>Candidatus Aerophobota</taxon>
    </lineage>
</organism>
<dbReference type="GO" id="GO:0030976">
    <property type="term" value="F:thiamine pyrophosphate binding"/>
    <property type="evidence" value="ECO:0007669"/>
    <property type="project" value="TreeGrafter"/>
</dbReference>
<comment type="caution">
    <text evidence="3">The sequence shown here is derived from an EMBL/GenBank/DDBJ whole genome shotgun (WGS) entry which is preliminary data.</text>
</comment>
<dbReference type="PANTHER" id="PTHR30006:SF2">
    <property type="entry name" value="ABC TRANSPORTER SUBSTRATE-BINDING PROTEIN"/>
    <property type="match status" value="1"/>
</dbReference>
<evidence type="ECO:0000256" key="1">
    <source>
        <dbReference type="ARBA" id="ARBA00022729"/>
    </source>
</evidence>
<dbReference type="GO" id="GO:0015888">
    <property type="term" value="P:thiamine transport"/>
    <property type="evidence" value="ECO:0007669"/>
    <property type="project" value="TreeGrafter"/>
</dbReference>
<keyword evidence="1 2" id="KW-0732">Signal</keyword>
<dbReference type="GO" id="GO:0030288">
    <property type="term" value="C:outer membrane-bounded periplasmic space"/>
    <property type="evidence" value="ECO:0007669"/>
    <property type="project" value="TreeGrafter"/>
</dbReference>
<protein>
    <submittedName>
        <fullName evidence="3">ABC transporter substrate-binding protein</fullName>
    </submittedName>
</protein>
<dbReference type="Gene3D" id="3.40.190.10">
    <property type="entry name" value="Periplasmic binding protein-like II"/>
    <property type="match status" value="2"/>
</dbReference>
<evidence type="ECO:0000313" key="3">
    <source>
        <dbReference type="EMBL" id="TES84243.1"/>
    </source>
</evidence>
<dbReference type="PIRSF" id="PIRSF002825">
    <property type="entry name" value="CfbpA"/>
    <property type="match status" value="1"/>
</dbReference>
<reference evidence="3 4" key="1">
    <citation type="submission" date="2019-03" db="EMBL/GenBank/DDBJ databases">
        <title>Metabolic potential of uncultured bacteria and archaea associated with petroleum seepage in deep-sea sediments.</title>
        <authorList>
            <person name="Dong X."/>
            <person name="Hubert C."/>
        </authorList>
    </citation>
    <scope>NUCLEOTIDE SEQUENCE [LARGE SCALE GENOMIC DNA]</scope>
    <source>
        <strain evidence="3">E44_bin92</strain>
    </source>
</reference>